<evidence type="ECO:0000256" key="1">
    <source>
        <dbReference type="ARBA" id="ARBA00004191"/>
    </source>
</evidence>
<keyword evidence="3" id="KW-0134">Cell wall</keyword>
<sequence length="319" mass="33826">MYCTYDLIGSIRSILGDIVAPPRSAWPKRTADAWLSFHQVHGLIVAGNEQGVIDGRGESWWNSPGPRPTALKFSRCDGLQVRGLKHRNSQRNHVSIDGCNGATISNLDIKAPAKSPNTDGIDISASTNLRIHDCLVATGDDCIAIKAGTSNVQISNIACGPGHGISIGSLGEGGGRDEVEGISITNSKFTRTENGVRIKTWQGGSGFAKNITFSGITFVAADNPIIIDQNYCPHQKCAAKSSAVKISDVKYSGLHGTSIGKKATIDFSCSNTVPCTNIVMDDVNIESADPRHHSTTAHCTNAHGTAHAVHPPVNCLINH</sequence>
<dbReference type="Pfam" id="PF00295">
    <property type="entry name" value="Glyco_hydro_28"/>
    <property type="match status" value="1"/>
</dbReference>
<reference evidence="10" key="2">
    <citation type="journal article" date="2024" name="Plant">
        <title>Genomic evolution and insights into agronomic trait innovations of Sesamum species.</title>
        <authorList>
            <person name="Miao H."/>
            <person name="Wang L."/>
            <person name="Qu L."/>
            <person name="Liu H."/>
            <person name="Sun Y."/>
            <person name="Le M."/>
            <person name="Wang Q."/>
            <person name="Wei S."/>
            <person name="Zheng Y."/>
            <person name="Lin W."/>
            <person name="Duan Y."/>
            <person name="Cao H."/>
            <person name="Xiong S."/>
            <person name="Wang X."/>
            <person name="Wei L."/>
            <person name="Li C."/>
            <person name="Ma Q."/>
            <person name="Ju M."/>
            <person name="Zhao R."/>
            <person name="Li G."/>
            <person name="Mu C."/>
            <person name="Tian Q."/>
            <person name="Mei H."/>
            <person name="Zhang T."/>
            <person name="Gao T."/>
            <person name="Zhang H."/>
        </authorList>
    </citation>
    <scope>NUCLEOTIDE SEQUENCE</scope>
    <source>
        <strain evidence="10">KEN8</strain>
    </source>
</reference>
<dbReference type="InterPro" id="IPR012334">
    <property type="entry name" value="Pectin_lyas_fold"/>
</dbReference>
<evidence type="ECO:0000313" key="10">
    <source>
        <dbReference type="EMBL" id="KAL0332652.1"/>
    </source>
</evidence>
<dbReference type="InterPro" id="IPR011050">
    <property type="entry name" value="Pectin_lyase_fold/virulence"/>
</dbReference>
<dbReference type="AlphaFoldDB" id="A0AAW2MQ98"/>
<evidence type="ECO:0000256" key="9">
    <source>
        <dbReference type="RuleBase" id="RU361169"/>
    </source>
</evidence>
<dbReference type="GO" id="GO:0004650">
    <property type="term" value="F:polygalacturonase activity"/>
    <property type="evidence" value="ECO:0007669"/>
    <property type="project" value="InterPro"/>
</dbReference>
<dbReference type="PANTHER" id="PTHR31375">
    <property type="match status" value="1"/>
</dbReference>
<keyword evidence="5 9" id="KW-0378">Hydrolase</keyword>
<comment type="similarity">
    <text evidence="2 9">Belongs to the glycosyl hydrolase 28 family.</text>
</comment>
<protein>
    <submittedName>
        <fullName evidence="10">Polygalacturonase</fullName>
    </submittedName>
</protein>
<dbReference type="SMART" id="SM00710">
    <property type="entry name" value="PbH1"/>
    <property type="match status" value="5"/>
</dbReference>
<proteinExistence type="inferred from homology"/>
<keyword evidence="7" id="KW-0961">Cell wall biogenesis/degradation</keyword>
<dbReference type="SUPFAM" id="SSF51126">
    <property type="entry name" value="Pectin lyase-like"/>
    <property type="match status" value="1"/>
</dbReference>
<comment type="caution">
    <text evidence="10">The sequence shown here is derived from an EMBL/GenBank/DDBJ whole genome shotgun (WGS) entry which is preliminary data.</text>
</comment>
<comment type="subcellular location">
    <subcellularLocation>
        <location evidence="1">Secreted</location>
        <location evidence="1">Cell wall</location>
    </subcellularLocation>
</comment>
<dbReference type="GO" id="GO:0005975">
    <property type="term" value="P:carbohydrate metabolic process"/>
    <property type="evidence" value="ECO:0007669"/>
    <property type="project" value="InterPro"/>
</dbReference>
<dbReference type="InterPro" id="IPR006626">
    <property type="entry name" value="PbH1"/>
</dbReference>
<evidence type="ECO:0000256" key="6">
    <source>
        <dbReference type="ARBA" id="ARBA00023295"/>
    </source>
</evidence>
<keyword evidence="4" id="KW-0964">Secreted</keyword>
<organism evidence="10">
    <name type="scientific">Sesamum calycinum</name>
    <dbReference type="NCBI Taxonomy" id="2727403"/>
    <lineage>
        <taxon>Eukaryota</taxon>
        <taxon>Viridiplantae</taxon>
        <taxon>Streptophyta</taxon>
        <taxon>Embryophyta</taxon>
        <taxon>Tracheophyta</taxon>
        <taxon>Spermatophyta</taxon>
        <taxon>Magnoliopsida</taxon>
        <taxon>eudicotyledons</taxon>
        <taxon>Gunneridae</taxon>
        <taxon>Pentapetalae</taxon>
        <taxon>asterids</taxon>
        <taxon>lamiids</taxon>
        <taxon>Lamiales</taxon>
        <taxon>Pedaliaceae</taxon>
        <taxon>Sesamum</taxon>
    </lineage>
</organism>
<evidence type="ECO:0000256" key="5">
    <source>
        <dbReference type="ARBA" id="ARBA00022801"/>
    </source>
</evidence>
<evidence type="ECO:0000256" key="8">
    <source>
        <dbReference type="PROSITE-ProRule" id="PRU10052"/>
    </source>
</evidence>
<dbReference type="Gene3D" id="2.160.20.10">
    <property type="entry name" value="Single-stranded right-handed beta-helix, Pectin lyase-like"/>
    <property type="match status" value="1"/>
</dbReference>
<evidence type="ECO:0000256" key="4">
    <source>
        <dbReference type="ARBA" id="ARBA00022525"/>
    </source>
</evidence>
<accession>A0AAW2MQ98</accession>
<dbReference type="PROSITE" id="PS00502">
    <property type="entry name" value="POLYGALACTURONASE"/>
    <property type="match status" value="1"/>
</dbReference>
<evidence type="ECO:0000256" key="2">
    <source>
        <dbReference type="ARBA" id="ARBA00008834"/>
    </source>
</evidence>
<dbReference type="EMBL" id="JACGWM010000013">
    <property type="protein sequence ID" value="KAL0332652.1"/>
    <property type="molecule type" value="Genomic_DNA"/>
</dbReference>
<dbReference type="GO" id="GO:0071555">
    <property type="term" value="P:cell wall organization"/>
    <property type="evidence" value="ECO:0007669"/>
    <property type="project" value="UniProtKB-KW"/>
</dbReference>
<name>A0AAW2MQ98_9LAMI</name>
<feature type="active site" evidence="8">
    <location>
        <position position="163"/>
    </location>
</feature>
<dbReference type="InterPro" id="IPR000743">
    <property type="entry name" value="Glyco_hydro_28"/>
</dbReference>
<keyword evidence="6 9" id="KW-0326">Glycosidase</keyword>
<evidence type="ECO:0000256" key="3">
    <source>
        <dbReference type="ARBA" id="ARBA00022512"/>
    </source>
</evidence>
<evidence type="ECO:0000256" key="7">
    <source>
        <dbReference type="ARBA" id="ARBA00023316"/>
    </source>
</evidence>
<reference evidence="10" key="1">
    <citation type="submission" date="2020-06" db="EMBL/GenBank/DDBJ databases">
        <authorList>
            <person name="Li T."/>
            <person name="Hu X."/>
            <person name="Zhang T."/>
            <person name="Song X."/>
            <person name="Zhang H."/>
            <person name="Dai N."/>
            <person name="Sheng W."/>
            <person name="Hou X."/>
            <person name="Wei L."/>
        </authorList>
    </citation>
    <scope>NUCLEOTIDE SEQUENCE</scope>
    <source>
        <strain evidence="10">KEN8</strain>
        <tissue evidence="10">Leaf</tissue>
    </source>
</reference>
<gene>
    <name evidence="10" type="ORF">Scaly_2166700</name>
</gene>